<feature type="compositionally biased region" description="Basic residues" evidence="1">
    <location>
        <begin position="1"/>
        <end position="23"/>
    </location>
</feature>
<organism evidence="2 3">
    <name type="scientific">Triparma strigata</name>
    <dbReference type="NCBI Taxonomy" id="1606541"/>
    <lineage>
        <taxon>Eukaryota</taxon>
        <taxon>Sar</taxon>
        <taxon>Stramenopiles</taxon>
        <taxon>Ochrophyta</taxon>
        <taxon>Bolidophyceae</taxon>
        <taxon>Parmales</taxon>
        <taxon>Triparmaceae</taxon>
        <taxon>Triparma</taxon>
    </lineage>
</organism>
<feature type="compositionally biased region" description="Basic residues" evidence="1">
    <location>
        <begin position="42"/>
        <end position="100"/>
    </location>
</feature>
<dbReference type="Proteomes" id="UP001165085">
    <property type="component" value="Unassembled WGS sequence"/>
</dbReference>
<dbReference type="GO" id="GO:0006334">
    <property type="term" value="P:nucleosome assembly"/>
    <property type="evidence" value="ECO:0007669"/>
    <property type="project" value="InterPro"/>
</dbReference>
<evidence type="ECO:0008006" key="4">
    <source>
        <dbReference type="Google" id="ProtNLM"/>
    </source>
</evidence>
<dbReference type="EMBL" id="BRXY01000205">
    <property type="protein sequence ID" value="GMH77212.1"/>
    <property type="molecule type" value="Genomic_DNA"/>
</dbReference>
<comment type="caution">
    <text evidence="2">The sequence shown here is derived from an EMBL/GenBank/DDBJ whole genome shotgun (WGS) entry which is preliminary data.</text>
</comment>
<evidence type="ECO:0000313" key="3">
    <source>
        <dbReference type="Proteomes" id="UP001165085"/>
    </source>
</evidence>
<keyword evidence="3" id="KW-1185">Reference proteome</keyword>
<dbReference type="GO" id="GO:0030527">
    <property type="term" value="F:structural constituent of chromatin"/>
    <property type="evidence" value="ECO:0007669"/>
    <property type="project" value="InterPro"/>
</dbReference>
<dbReference type="AlphaFoldDB" id="A0A9W7AXB7"/>
<reference evidence="3" key="1">
    <citation type="journal article" date="2023" name="Commun. Biol.">
        <title>Genome analysis of Parmales, the sister group of diatoms, reveals the evolutionary specialization of diatoms from phago-mixotrophs to photoautotrophs.</title>
        <authorList>
            <person name="Ban H."/>
            <person name="Sato S."/>
            <person name="Yoshikawa S."/>
            <person name="Yamada K."/>
            <person name="Nakamura Y."/>
            <person name="Ichinomiya M."/>
            <person name="Sato N."/>
            <person name="Blanc-Mathieu R."/>
            <person name="Endo H."/>
            <person name="Kuwata A."/>
            <person name="Ogata H."/>
        </authorList>
    </citation>
    <scope>NUCLEOTIDE SEQUENCE [LARGE SCALE GENOMIC DNA]</scope>
    <source>
        <strain evidence="3">NIES 3701</strain>
    </source>
</reference>
<feature type="compositionally biased region" description="Basic and acidic residues" evidence="1">
    <location>
        <begin position="24"/>
        <end position="33"/>
    </location>
</feature>
<dbReference type="GO" id="GO:0000786">
    <property type="term" value="C:nucleosome"/>
    <property type="evidence" value="ECO:0007669"/>
    <property type="project" value="InterPro"/>
</dbReference>
<dbReference type="PRINTS" id="PR00624">
    <property type="entry name" value="HISTONEH5"/>
</dbReference>
<feature type="region of interest" description="Disordered" evidence="1">
    <location>
        <begin position="1"/>
        <end position="100"/>
    </location>
</feature>
<dbReference type="InterPro" id="IPR005819">
    <property type="entry name" value="H1/H5"/>
</dbReference>
<gene>
    <name evidence="2" type="ORF">TrST_g6541</name>
</gene>
<accession>A0A9W7AXB7</accession>
<sequence>MPKKVSKKVSTKKVRTPMAKKRARETESRRAKYIEVSTPLAKPKKARATKKDVPKKKPAPKAKSAKAKKAPAKKPAAKKKAATKAKKAPKAAKSKAKQDS</sequence>
<dbReference type="GO" id="GO:0003677">
    <property type="term" value="F:DNA binding"/>
    <property type="evidence" value="ECO:0007669"/>
    <property type="project" value="InterPro"/>
</dbReference>
<protein>
    <recommendedName>
        <fullName evidence="4">Histone H1</fullName>
    </recommendedName>
</protein>
<evidence type="ECO:0000313" key="2">
    <source>
        <dbReference type="EMBL" id="GMH77212.1"/>
    </source>
</evidence>
<name>A0A9W7AXB7_9STRA</name>
<evidence type="ECO:0000256" key="1">
    <source>
        <dbReference type="SAM" id="MobiDB-lite"/>
    </source>
</evidence>
<proteinExistence type="predicted"/>